<organism evidence="1 2">
    <name type="scientific">Parabacteroides faecis</name>
    <dbReference type="NCBI Taxonomy" id="1217282"/>
    <lineage>
        <taxon>Bacteria</taxon>
        <taxon>Pseudomonadati</taxon>
        <taxon>Bacteroidota</taxon>
        <taxon>Bacteroidia</taxon>
        <taxon>Bacteroidales</taxon>
        <taxon>Tannerellaceae</taxon>
        <taxon>Parabacteroides</taxon>
    </lineage>
</organism>
<dbReference type="InterPro" id="IPR032286">
    <property type="entry name" value="DUF4837"/>
</dbReference>
<dbReference type="Pfam" id="PF16125">
    <property type="entry name" value="DUF4837"/>
    <property type="match status" value="1"/>
</dbReference>
<evidence type="ECO:0000313" key="1">
    <source>
        <dbReference type="EMBL" id="MBB4620871.1"/>
    </source>
</evidence>
<comment type="caution">
    <text evidence="1">The sequence shown here is derived from an EMBL/GenBank/DDBJ whole genome shotgun (WGS) entry which is preliminary data.</text>
</comment>
<evidence type="ECO:0008006" key="3">
    <source>
        <dbReference type="Google" id="ProtNLM"/>
    </source>
</evidence>
<keyword evidence="2" id="KW-1185">Reference proteome</keyword>
<dbReference type="RefSeq" id="WP_122376314.1">
    <property type="nucleotide sequence ID" value="NZ_BMPB01000004.1"/>
</dbReference>
<dbReference type="EMBL" id="JACHOC010000001">
    <property type="protein sequence ID" value="MBB4620871.1"/>
    <property type="molecule type" value="Genomic_DNA"/>
</dbReference>
<dbReference type="Proteomes" id="UP000533637">
    <property type="component" value="Unassembled WGS sequence"/>
</dbReference>
<protein>
    <recommendedName>
        <fullName evidence="3">DUF4837 family protein</fullName>
    </recommendedName>
</protein>
<reference evidence="1 2" key="1">
    <citation type="submission" date="2020-08" db="EMBL/GenBank/DDBJ databases">
        <title>Genomic Encyclopedia of Type Strains, Phase IV (KMG-IV): sequencing the most valuable type-strain genomes for metagenomic binning, comparative biology and taxonomic classification.</title>
        <authorList>
            <person name="Goeker M."/>
        </authorList>
    </citation>
    <scope>NUCLEOTIDE SEQUENCE [LARGE SCALE GENOMIC DNA]</scope>
    <source>
        <strain evidence="1 2">DSM 102983</strain>
    </source>
</reference>
<gene>
    <name evidence="1" type="ORF">GGQ57_000745</name>
</gene>
<evidence type="ECO:0000313" key="2">
    <source>
        <dbReference type="Proteomes" id="UP000533637"/>
    </source>
</evidence>
<name>A0ABR6KH85_9BACT</name>
<sequence>MRTQCLFTVYLLGLLTLMSCNSSIVEKRATGLPYEILVVMTREVGESEVGELIKEQLNASVAGLPQPEPSMRVTFVPKETFNGLLRYVRNILIIDIDPAKYTMVALNGYKDEWAKNQEVIKLNAPSVHELVTYLTLHDSDIVNHFCSIEKGRRIAILKEHYSKLAMDKAQEKFNIHINAPEDMTYYKDTTDFLWVSNNANTGRVDLLVYSFPYTDENTFTEDYLVAKRDSVLKRNLPGAFPDSYMATETRAGLTYEPIMLHEKYCGVLRGLWKMVGDKMGGPFVSHAFLDTNKQRVIVTEGLVYAPETTKRNYIRKIEAALHTARLQ</sequence>
<proteinExistence type="predicted"/>
<accession>A0ABR6KH85</accession>
<dbReference type="PROSITE" id="PS51257">
    <property type="entry name" value="PROKAR_LIPOPROTEIN"/>
    <property type="match status" value="1"/>
</dbReference>